<keyword evidence="2" id="KW-0378">Hydrolase</keyword>
<evidence type="ECO:0000313" key="7">
    <source>
        <dbReference type="Proteomes" id="UP000657918"/>
    </source>
</evidence>
<protein>
    <recommendedName>
        <fullName evidence="5">MER3 helicase-like winged helix domain-containing protein</fullName>
    </recommendedName>
</protein>
<feature type="domain" description="MER3 helicase-like winged helix" evidence="5">
    <location>
        <begin position="210"/>
        <end position="247"/>
    </location>
</feature>
<dbReference type="OrthoDB" id="5575at2759"/>
<keyword evidence="4" id="KW-0067">ATP-binding</keyword>
<evidence type="ECO:0000256" key="1">
    <source>
        <dbReference type="ARBA" id="ARBA00022741"/>
    </source>
</evidence>
<comment type="caution">
    <text evidence="6">The sequence shown here is derived from an EMBL/GenBank/DDBJ whole genome shotgun (WGS) entry which is preliminary data.</text>
</comment>
<keyword evidence="1" id="KW-0547">Nucleotide-binding</keyword>
<dbReference type="EMBL" id="JADGMS010000015">
    <property type="protein sequence ID" value="KAF9667649.1"/>
    <property type="molecule type" value="Genomic_DNA"/>
</dbReference>
<proteinExistence type="predicted"/>
<dbReference type="InterPro" id="IPR036388">
    <property type="entry name" value="WH-like_DNA-bd_sf"/>
</dbReference>
<evidence type="ECO:0000256" key="2">
    <source>
        <dbReference type="ARBA" id="ARBA00022801"/>
    </source>
</evidence>
<dbReference type="Gene3D" id="3.40.50.300">
    <property type="entry name" value="P-loop containing nucleotide triphosphate hydrolases"/>
    <property type="match status" value="3"/>
</dbReference>
<dbReference type="InterPro" id="IPR027417">
    <property type="entry name" value="P-loop_NTPase"/>
</dbReference>
<dbReference type="AlphaFoldDB" id="A0A835JFZ1"/>
<dbReference type="GO" id="GO:0016787">
    <property type="term" value="F:hydrolase activity"/>
    <property type="evidence" value="ECO:0007669"/>
    <property type="project" value="UniProtKB-KW"/>
</dbReference>
<dbReference type="PANTHER" id="PTHR47961:SF4">
    <property type="entry name" value="ACTIVATING SIGNAL COINTEGRATOR 1 COMPLEX SUBUNIT 3"/>
    <property type="match status" value="1"/>
</dbReference>
<dbReference type="Gene3D" id="1.10.10.10">
    <property type="entry name" value="Winged helix-like DNA-binding domain superfamily/Winged helix DNA-binding domain"/>
    <property type="match status" value="1"/>
</dbReference>
<dbReference type="GO" id="GO:0005634">
    <property type="term" value="C:nucleus"/>
    <property type="evidence" value="ECO:0007669"/>
    <property type="project" value="TreeGrafter"/>
</dbReference>
<sequence>MNDWRKHHVTQLGKTMLEMTGDYTPDAMALLSVDIIISTPEKWDGISRNWHRRSYVTKESIVDLSLSDLADWLGVGEIGLFNFKPSVRPVPLEVHIQAIGGEVKKRQQSCSMDNHTTWYSVKFRLLAEMYCSHSFATLDEHPRQFLSVTEEMLQMVLSQVTDQNLKHTVRFGIGLHHAANMCVEIFLWPSLPFPSGSVSGPMLRLVGGSNCMHEHISVEIVMGTICHKNDAMHYLAWTCLFSRLVINNPKDCD</sequence>
<dbReference type="GO" id="GO:0004386">
    <property type="term" value="F:helicase activity"/>
    <property type="evidence" value="ECO:0007669"/>
    <property type="project" value="UniProtKB-KW"/>
</dbReference>
<evidence type="ECO:0000259" key="5">
    <source>
        <dbReference type="Pfam" id="PF23445"/>
    </source>
</evidence>
<dbReference type="InterPro" id="IPR050474">
    <property type="entry name" value="Hel308_SKI2-like"/>
</dbReference>
<evidence type="ECO:0000256" key="4">
    <source>
        <dbReference type="ARBA" id="ARBA00022840"/>
    </source>
</evidence>
<dbReference type="PANTHER" id="PTHR47961">
    <property type="entry name" value="DNA POLYMERASE THETA, PUTATIVE (AFU_ORTHOLOGUE AFUA_1G05260)-RELATED"/>
    <property type="match status" value="1"/>
</dbReference>
<dbReference type="Proteomes" id="UP000657918">
    <property type="component" value="Unassembled WGS sequence"/>
</dbReference>
<gene>
    <name evidence="6" type="ORF">SADUNF_Sadunf15G0045700</name>
</gene>
<keyword evidence="3" id="KW-0347">Helicase</keyword>
<keyword evidence="7" id="KW-1185">Reference proteome</keyword>
<dbReference type="InterPro" id="IPR057842">
    <property type="entry name" value="WH_MER3"/>
</dbReference>
<evidence type="ECO:0000313" key="6">
    <source>
        <dbReference type="EMBL" id="KAF9667649.1"/>
    </source>
</evidence>
<accession>A0A835JFZ1</accession>
<organism evidence="6 7">
    <name type="scientific">Salix dunnii</name>
    <dbReference type="NCBI Taxonomy" id="1413687"/>
    <lineage>
        <taxon>Eukaryota</taxon>
        <taxon>Viridiplantae</taxon>
        <taxon>Streptophyta</taxon>
        <taxon>Embryophyta</taxon>
        <taxon>Tracheophyta</taxon>
        <taxon>Spermatophyta</taxon>
        <taxon>Magnoliopsida</taxon>
        <taxon>eudicotyledons</taxon>
        <taxon>Gunneridae</taxon>
        <taxon>Pentapetalae</taxon>
        <taxon>rosids</taxon>
        <taxon>fabids</taxon>
        <taxon>Malpighiales</taxon>
        <taxon>Salicaceae</taxon>
        <taxon>Saliceae</taxon>
        <taxon>Salix</taxon>
    </lineage>
</organism>
<evidence type="ECO:0000256" key="3">
    <source>
        <dbReference type="ARBA" id="ARBA00022806"/>
    </source>
</evidence>
<reference evidence="6 7" key="1">
    <citation type="submission" date="2020-10" db="EMBL/GenBank/DDBJ databases">
        <title>Plant Genome Project.</title>
        <authorList>
            <person name="Zhang R.-G."/>
        </authorList>
    </citation>
    <scope>NUCLEOTIDE SEQUENCE [LARGE SCALE GENOMIC DNA]</scope>
    <source>
        <strain evidence="6">FAFU-HL-1</strain>
        <tissue evidence="6">Leaf</tissue>
    </source>
</reference>
<name>A0A835JFZ1_9ROSI</name>
<dbReference type="Pfam" id="PF23445">
    <property type="entry name" value="WHD_SNRNP200"/>
    <property type="match status" value="1"/>
</dbReference>
<dbReference type="GO" id="GO:0005524">
    <property type="term" value="F:ATP binding"/>
    <property type="evidence" value="ECO:0007669"/>
    <property type="project" value="UniProtKB-KW"/>
</dbReference>